<dbReference type="AlphaFoldDB" id="A0A2W5QBZ4"/>
<dbReference type="Proteomes" id="UP000249135">
    <property type="component" value="Unassembled WGS sequence"/>
</dbReference>
<gene>
    <name evidence="1" type="ORF">DI563_11175</name>
</gene>
<dbReference type="Gene3D" id="3.30.530.20">
    <property type="match status" value="1"/>
</dbReference>
<sequence length="164" mass="18461">MAHRRLELPMPAPAAVVFDAFHYHHWKAQWDSLVAETQISGGAPCPYVGAVSTNGGAGLLRPLAMETEFIAFDRPRPAAATMRGRSFPFGKWAASMRHVPVEGGRSTLIYKYTLETHPAALRWLMEPVVDWIFLRATRKRFRRLAAWLEHNAPEVKAWQQAGQA</sequence>
<proteinExistence type="predicted"/>
<accession>A0A2W5QBZ4</accession>
<reference evidence="1 2" key="1">
    <citation type="submission" date="2017-08" db="EMBL/GenBank/DDBJ databases">
        <title>Infants hospitalized years apart are colonized by the same room-sourced microbial strains.</title>
        <authorList>
            <person name="Brooks B."/>
            <person name="Olm M.R."/>
            <person name="Firek B.A."/>
            <person name="Baker R."/>
            <person name="Thomas B.C."/>
            <person name="Morowitz M.J."/>
            <person name="Banfield J.F."/>
        </authorList>
    </citation>
    <scope>NUCLEOTIDE SEQUENCE [LARGE SCALE GENOMIC DNA]</scope>
    <source>
        <strain evidence="1">S2_005_003_R2_41</strain>
    </source>
</reference>
<dbReference type="Pfam" id="PF10604">
    <property type="entry name" value="Polyketide_cyc2"/>
    <property type="match status" value="1"/>
</dbReference>
<dbReference type="SUPFAM" id="SSF55961">
    <property type="entry name" value="Bet v1-like"/>
    <property type="match status" value="1"/>
</dbReference>
<evidence type="ECO:0008006" key="3">
    <source>
        <dbReference type="Google" id="ProtNLM"/>
    </source>
</evidence>
<evidence type="ECO:0000313" key="1">
    <source>
        <dbReference type="EMBL" id="PZQ74846.1"/>
    </source>
</evidence>
<protein>
    <recommendedName>
        <fullName evidence="3">SRPBCC family protein</fullName>
    </recommendedName>
</protein>
<comment type="caution">
    <text evidence="1">The sequence shown here is derived from an EMBL/GenBank/DDBJ whole genome shotgun (WGS) entry which is preliminary data.</text>
</comment>
<dbReference type="InterPro" id="IPR023393">
    <property type="entry name" value="START-like_dom_sf"/>
</dbReference>
<name>A0A2W5QBZ4_VARPD</name>
<dbReference type="EMBL" id="QFPP01000111">
    <property type="protein sequence ID" value="PZQ74846.1"/>
    <property type="molecule type" value="Genomic_DNA"/>
</dbReference>
<dbReference type="InterPro" id="IPR019587">
    <property type="entry name" value="Polyketide_cyclase/dehydratase"/>
</dbReference>
<organism evidence="1 2">
    <name type="scientific">Variovorax paradoxus</name>
    <dbReference type="NCBI Taxonomy" id="34073"/>
    <lineage>
        <taxon>Bacteria</taxon>
        <taxon>Pseudomonadati</taxon>
        <taxon>Pseudomonadota</taxon>
        <taxon>Betaproteobacteria</taxon>
        <taxon>Burkholderiales</taxon>
        <taxon>Comamonadaceae</taxon>
        <taxon>Variovorax</taxon>
    </lineage>
</organism>
<evidence type="ECO:0000313" key="2">
    <source>
        <dbReference type="Proteomes" id="UP000249135"/>
    </source>
</evidence>